<proteinExistence type="predicted"/>
<comment type="caution">
    <text evidence="2">The sequence shown here is derived from an EMBL/GenBank/DDBJ whole genome shotgun (WGS) entry which is preliminary data.</text>
</comment>
<dbReference type="AlphaFoldDB" id="A0AAD6ULU4"/>
<evidence type="ECO:0000313" key="3">
    <source>
        <dbReference type="Proteomes" id="UP001219525"/>
    </source>
</evidence>
<evidence type="ECO:0000256" key="1">
    <source>
        <dbReference type="SAM" id="SignalP"/>
    </source>
</evidence>
<name>A0AAD6ULU4_9AGAR</name>
<organism evidence="2 3">
    <name type="scientific">Mycena pura</name>
    <dbReference type="NCBI Taxonomy" id="153505"/>
    <lineage>
        <taxon>Eukaryota</taxon>
        <taxon>Fungi</taxon>
        <taxon>Dikarya</taxon>
        <taxon>Basidiomycota</taxon>
        <taxon>Agaricomycotina</taxon>
        <taxon>Agaricomycetes</taxon>
        <taxon>Agaricomycetidae</taxon>
        <taxon>Agaricales</taxon>
        <taxon>Marasmiineae</taxon>
        <taxon>Mycenaceae</taxon>
        <taxon>Mycena</taxon>
    </lineage>
</organism>
<dbReference type="EMBL" id="JARJCW010000151">
    <property type="protein sequence ID" value="KAJ7190376.1"/>
    <property type="molecule type" value="Genomic_DNA"/>
</dbReference>
<gene>
    <name evidence="2" type="ORF">GGX14DRAFT_579910</name>
</gene>
<accession>A0AAD6ULU4</accession>
<feature type="chain" id="PRO_5041986821" evidence="1">
    <location>
        <begin position="17"/>
        <end position="361"/>
    </location>
</feature>
<dbReference type="Proteomes" id="UP001219525">
    <property type="component" value="Unassembled WGS sequence"/>
</dbReference>
<reference evidence="2" key="1">
    <citation type="submission" date="2023-03" db="EMBL/GenBank/DDBJ databases">
        <title>Massive genome expansion in bonnet fungi (Mycena s.s.) driven by repeated elements and novel gene families across ecological guilds.</title>
        <authorList>
            <consortium name="Lawrence Berkeley National Laboratory"/>
            <person name="Harder C.B."/>
            <person name="Miyauchi S."/>
            <person name="Viragh M."/>
            <person name="Kuo A."/>
            <person name="Thoen E."/>
            <person name="Andreopoulos B."/>
            <person name="Lu D."/>
            <person name="Skrede I."/>
            <person name="Drula E."/>
            <person name="Henrissat B."/>
            <person name="Morin E."/>
            <person name="Kohler A."/>
            <person name="Barry K."/>
            <person name="LaButti K."/>
            <person name="Morin E."/>
            <person name="Salamov A."/>
            <person name="Lipzen A."/>
            <person name="Mereny Z."/>
            <person name="Hegedus B."/>
            <person name="Baldrian P."/>
            <person name="Stursova M."/>
            <person name="Weitz H."/>
            <person name="Taylor A."/>
            <person name="Grigoriev I.V."/>
            <person name="Nagy L.G."/>
            <person name="Martin F."/>
            <person name="Kauserud H."/>
        </authorList>
    </citation>
    <scope>NUCLEOTIDE SEQUENCE</scope>
    <source>
        <strain evidence="2">9144</strain>
    </source>
</reference>
<keyword evidence="3" id="KW-1185">Reference proteome</keyword>
<feature type="signal peptide" evidence="1">
    <location>
        <begin position="1"/>
        <end position="16"/>
    </location>
</feature>
<protein>
    <submittedName>
        <fullName evidence="2">Uncharacterized protein</fullName>
    </submittedName>
</protein>
<keyword evidence="1" id="KW-0732">Signal</keyword>
<sequence length="361" mass="38405">MRYLQCLSIFYGVVAAASPQVKLDYATYVGTSLPAGVNQFLGMRFAAIRKTVLSEFVTPLDSRFSFPPISPTTDAASSAGAANIIGNFGSCSVPQIQFGAGFNGRTESALVISPLLQFTPWVQLPPRCSAATSNVRAVGGRTPHTCACWRQRGTEAAQGSRRRTWRGGRPASCMDEALAPMQSRMPTGTQHDQLMLAGPEPLLPARCRVGAAMDVDGPMVMFLLHLMYHATTIAGQLAETVAGDFAPLSEAAAFALCHRRGAAGLVMALYHELEHHKNEAAGLGPGVPHGQHARMRLQLHAQVHKMAVHAALARSLHVVPGVPPLSPHWADTVASAEFCVEEAAAAESGATMRVHGLETLE</sequence>
<evidence type="ECO:0000313" key="2">
    <source>
        <dbReference type="EMBL" id="KAJ7190376.1"/>
    </source>
</evidence>